<gene>
    <name evidence="1" type="primary">129</name>
    <name evidence="1" type="ORF">PBI_121Q_129</name>
</gene>
<dbReference type="EMBL" id="KM507819">
    <property type="protein sequence ID" value="AIT14023.1"/>
    <property type="molecule type" value="Genomic_DNA"/>
</dbReference>
<name>A0A097EX82_9CAUD</name>
<protein>
    <submittedName>
        <fullName evidence="1">Uncharacterized protein</fullName>
    </submittedName>
</protein>
<dbReference type="KEGG" id="vg:22111169"/>
<accession>A0A097EX82</accession>
<dbReference type="Proteomes" id="UP000029889">
    <property type="component" value="Segment"/>
</dbReference>
<evidence type="ECO:0000313" key="2">
    <source>
        <dbReference type="Proteomes" id="UP000029889"/>
    </source>
</evidence>
<keyword evidence="2" id="KW-1185">Reference proteome</keyword>
<organism evidence="1 2">
    <name type="scientific">Escherichia phage 121Q</name>
    <dbReference type="NCBI Taxonomy" id="1555202"/>
    <lineage>
        <taxon>Viruses</taxon>
        <taxon>Duplodnaviria</taxon>
        <taxon>Heunggongvirae</taxon>
        <taxon>Uroviricota</taxon>
        <taxon>Caudoviricetes</taxon>
        <taxon>Asteriusvirus</taxon>
        <taxon>Asteriusvirus av121Q</taxon>
    </lineage>
</organism>
<sequence length="27" mass="3540">MNSTIRRIWCKLRRCNPEQDLWYSRKW</sequence>
<reference evidence="1 2" key="1">
    <citation type="submission" date="2014-09" db="EMBL/GenBank/DDBJ databases">
        <authorList>
            <person name="Lapin J.S."/>
            <person name="Pope W.H."/>
            <person name="Hua J."/>
            <person name="Ford M.E."/>
            <person name="Conway J.F."/>
            <person name="Hatfull G.F."/>
            <person name="Hendrix R.W."/>
        </authorList>
    </citation>
    <scope>NUCLEOTIDE SEQUENCE [LARGE SCALE GENOMIC DNA]</scope>
</reference>
<dbReference type="GeneID" id="22111169"/>
<proteinExistence type="predicted"/>
<dbReference type="RefSeq" id="YP_009101720.1">
    <property type="nucleotide sequence ID" value="NC_025447.1"/>
</dbReference>
<evidence type="ECO:0000313" key="1">
    <source>
        <dbReference type="EMBL" id="AIT14023.1"/>
    </source>
</evidence>